<gene>
    <name evidence="1" type="ORF">CH63R_02465</name>
</gene>
<dbReference type="GeneID" id="28861547"/>
<sequence length="73" mass="7567">MYGRPDASYDAADDPLFLIDRPFSPFPVPIVCKSLINATAVGTLRLSAVEKSAGEVGKGIAPEHGSTSGIHPG</sequence>
<comment type="caution">
    <text evidence="1">The sequence shown here is derived from an EMBL/GenBank/DDBJ whole genome shotgun (WGS) entry which is preliminary data.</text>
</comment>
<proteinExistence type="predicted"/>
<dbReference type="RefSeq" id="XP_018162256.1">
    <property type="nucleotide sequence ID" value="XM_018297440.1"/>
</dbReference>
<dbReference type="VEuPathDB" id="FungiDB:CH63R_02465"/>
<name>A0A1B7YP04_COLHI</name>
<evidence type="ECO:0000313" key="1">
    <source>
        <dbReference type="EMBL" id="OBR13739.1"/>
    </source>
</evidence>
<evidence type="ECO:0000313" key="2">
    <source>
        <dbReference type="Proteomes" id="UP000092177"/>
    </source>
</evidence>
<organism evidence="1 2">
    <name type="scientific">Colletotrichum higginsianum (strain IMI 349063)</name>
    <name type="common">Crucifer anthracnose fungus</name>
    <dbReference type="NCBI Taxonomy" id="759273"/>
    <lineage>
        <taxon>Eukaryota</taxon>
        <taxon>Fungi</taxon>
        <taxon>Dikarya</taxon>
        <taxon>Ascomycota</taxon>
        <taxon>Pezizomycotina</taxon>
        <taxon>Sordariomycetes</taxon>
        <taxon>Hypocreomycetidae</taxon>
        <taxon>Glomerellales</taxon>
        <taxon>Glomerellaceae</taxon>
        <taxon>Colletotrichum</taxon>
        <taxon>Colletotrichum destructivum species complex</taxon>
    </lineage>
</organism>
<dbReference type="KEGG" id="chig:CH63R_02465"/>
<protein>
    <submittedName>
        <fullName evidence="1">Uncharacterized protein</fullName>
    </submittedName>
</protein>
<dbReference type="EMBL" id="LTAN01000002">
    <property type="protein sequence ID" value="OBR13739.1"/>
    <property type="molecule type" value="Genomic_DNA"/>
</dbReference>
<reference evidence="2" key="1">
    <citation type="journal article" date="2017" name="BMC Genomics">
        <title>Gapless genome assembly of Colletotrichum higginsianum reveals chromosome structure and association of transposable elements with secondary metabolite gene clusters.</title>
        <authorList>
            <person name="Dallery J.-F."/>
            <person name="Lapalu N."/>
            <person name="Zampounis A."/>
            <person name="Pigne S."/>
            <person name="Luyten I."/>
            <person name="Amselem J."/>
            <person name="Wittenberg A.H.J."/>
            <person name="Zhou S."/>
            <person name="de Queiroz M.V."/>
            <person name="Robin G.P."/>
            <person name="Auger A."/>
            <person name="Hainaut M."/>
            <person name="Henrissat B."/>
            <person name="Kim K.-T."/>
            <person name="Lee Y.-H."/>
            <person name="Lespinet O."/>
            <person name="Schwartz D.C."/>
            <person name="Thon M.R."/>
            <person name="O'Connell R.J."/>
        </authorList>
    </citation>
    <scope>NUCLEOTIDE SEQUENCE [LARGE SCALE GENOMIC DNA]</scope>
    <source>
        <strain evidence="2">IMI 349063</strain>
    </source>
</reference>
<accession>A0A1B7YP04</accession>
<dbReference type="Proteomes" id="UP000092177">
    <property type="component" value="Chromosome 2"/>
</dbReference>
<dbReference type="AlphaFoldDB" id="A0A1B7YP04"/>
<keyword evidence="2" id="KW-1185">Reference proteome</keyword>